<dbReference type="OrthoDB" id="1072616at2"/>
<dbReference type="Pfam" id="PF16344">
    <property type="entry name" value="FecR_C"/>
    <property type="match status" value="1"/>
</dbReference>
<evidence type="ECO:0000256" key="1">
    <source>
        <dbReference type="SAM" id="Phobius"/>
    </source>
</evidence>
<evidence type="ECO:0000259" key="2">
    <source>
        <dbReference type="Pfam" id="PF16344"/>
    </source>
</evidence>
<evidence type="ECO:0000313" key="3">
    <source>
        <dbReference type="EMBL" id="MQN81817.1"/>
    </source>
</evidence>
<feature type="transmembrane region" description="Helical" evidence="1">
    <location>
        <begin position="79"/>
        <end position="100"/>
    </location>
</feature>
<dbReference type="Proteomes" id="UP000480425">
    <property type="component" value="Unassembled WGS sequence"/>
</dbReference>
<reference evidence="3 4" key="1">
    <citation type="submission" date="2019-09" db="EMBL/GenBank/DDBJ databases">
        <title>Distinct polysaccharide growth profiles of human intestinal Prevotella copri isolates.</title>
        <authorList>
            <person name="Fehlner-Peach H."/>
            <person name="Magnabosco C."/>
            <person name="Raghavan V."/>
            <person name="Scher J.U."/>
            <person name="Tett A."/>
            <person name="Cox L.M."/>
            <person name="Gottsegen C."/>
            <person name="Watters A."/>
            <person name="Wiltshire- Gordon J.D."/>
            <person name="Segata N."/>
            <person name="Bonneau R."/>
            <person name="Littman D.R."/>
        </authorList>
    </citation>
    <scope>NUCLEOTIDE SEQUENCE [LARGE SCALE GENOMIC DNA]</scope>
    <source>
        <strain evidence="4">iA622</strain>
    </source>
</reference>
<proteinExistence type="predicted"/>
<dbReference type="RefSeq" id="WP_153125289.1">
    <property type="nucleotide sequence ID" value="NZ_VZCB01000094.1"/>
</dbReference>
<name>A0A6G1U322_9BACT</name>
<dbReference type="Gene3D" id="3.55.50.30">
    <property type="match status" value="1"/>
</dbReference>
<gene>
    <name evidence="3" type="ORF">F7D73_12885</name>
</gene>
<protein>
    <submittedName>
        <fullName evidence="3">DUF4974 domain-containing protein</fullName>
    </submittedName>
</protein>
<feature type="domain" description="Protein FecR C-terminal" evidence="2">
    <location>
        <begin position="145"/>
        <end position="210"/>
    </location>
</feature>
<dbReference type="InterPro" id="IPR032508">
    <property type="entry name" value="FecR_C"/>
</dbReference>
<sequence length="213" mass="24511">MDKLTQVIDMIEHPEHYSESQMKEILQDEESRQTYLTMMEMRMAFDKEATEKDLDVDKEWQLFTEQHPVVKSRFDWRKLAASFIGVCLLSGIAFAAIHTFSSHRQVEETSAGDTSQVKVVSSPNTAAVSDKATSSDVKKEIVHKTFDNVSLETMLGEMAEYYGVNIVFQNQEAKQLRFYYEWNSENSLQSVVDELNHSQQIILSLDNEQLVVE</sequence>
<dbReference type="AlphaFoldDB" id="A0A6G1U322"/>
<organism evidence="3 4">
    <name type="scientific">Segatella copri</name>
    <dbReference type="NCBI Taxonomy" id="165179"/>
    <lineage>
        <taxon>Bacteria</taxon>
        <taxon>Pseudomonadati</taxon>
        <taxon>Bacteroidota</taxon>
        <taxon>Bacteroidia</taxon>
        <taxon>Bacteroidales</taxon>
        <taxon>Prevotellaceae</taxon>
        <taxon>Segatella</taxon>
    </lineage>
</organism>
<keyword evidence="1" id="KW-1133">Transmembrane helix</keyword>
<evidence type="ECO:0000313" key="4">
    <source>
        <dbReference type="Proteomes" id="UP000480425"/>
    </source>
</evidence>
<dbReference type="EMBL" id="VZCB01000094">
    <property type="protein sequence ID" value="MQN81817.1"/>
    <property type="molecule type" value="Genomic_DNA"/>
</dbReference>
<comment type="caution">
    <text evidence="3">The sequence shown here is derived from an EMBL/GenBank/DDBJ whole genome shotgun (WGS) entry which is preliminary data.</text>
</comment>
<accession>A0A6G1U322</accession>
<keyword evidence="1" id="KW-0812">Transmembrane</keyword>
<keyword evidence="1" id="KW-0472">Membrane</keyword>